<proteinExistence type="predicted"/>
<dbReference type="FunCoup" id="A0A151Z2H0">
    <property type="interactions" value="425"/>
</dbReference>
<dbReference type="InParanoid" id="A0A151Z2H0"/>
<evidence type="ECO:0000313" key="4">
    <source>
        <dbReference type="Proteomes" id="UP000076078"/>
    </source>
</evidence>
<keyword evidence="4" id="KW-1185">Reference proteome</keyword>
<feature type="domain" description="Saposin B-type" evidence="2">
    <location>
        <begin position="11"/>
        <end position="99"/>
    </location>
</feature>
<dbReference type="OrthoDB" id="18161at2759"/>
<dbReference type="AlphaFoldDB" id="A0A151Z2H0"/>
<dbReference type="Proteomes" id="UP000076078">
    <property type="component" value="Unassembled WGS sequence"/>
</dbReference>
<sequence length="99" mass="11004">MVFAQDDDEPTAEECENCKNALKTVDGQLPKSGKRTQQLVEKYLTDHCQNVLSKVPIQNIPNPLPIPVCSVFTAHRSDMVQGLVARKEYSAICEKANLC</sequence>
<dbReference type="PROSITE" id="PS50015">
    <property type="entry name" value="SAP_B"/>
    <property type="match status" value="1"/>
</dbReference>
<dbReference type="OMA" id="AEECENC"/>
<comment type="caution">
    <text evidence="3">The sequence shown here is derived from an EMBL/GenBank/DDBJ whole genome shotgun (WGS) entry which is preliminary data.</text>
</comment>
<dbReference type="SUPFAM" id="SSF47862">
    <property type="entry name" value="Saposin"/>
    <property type="match status" value="1"/>
</dbReference>
<keyword evidence="1" id="KW-1015">Disulfide bond</keyword>
<evidence type="ECO:0000259" key="2">
    <source>
        <dbReference type="PROSITE" id="PS50015"/>
    </source>
</evidence>
<dbReference type="InterPro" id="IPR008139">
    <property type="entry name" value="SaposinB_dom"/>
</dbReference>
<evidence type="ECO:0000313" key="3">
    <source>
        <dbReference type="EMBL" id="KYQ88149.1"/>
    </source>
</evidence>
<organism evidence="3 4">
    <name type="scientific">Tieghemostelium lacteum</name>
    <name type="common">Slime mold</name>
    <name type="synonym">Dictyostelium lacteum</name>
    <dbReference type="NCBI Taxonomy" id="361077"/>
    <lineage>
        <taxon>Eukaryota</taxon>
        <taxon>Amoebozoa</taxon>
        <taxon>Evosea</taxon>
        <taxon>Eumycetozoa</taxon>
        <taxon>Dictyostelia</taxon>
        <taxon>Dictyosteliales</taxon>
        <taxon>Raperosteliaceae</taxon>
        <taxon>Tieghemostelium</taxon>
    </lineage>
</organism>
<protein>
    <recommendedName>
        <fullName evidence="2">Saposin B-type domain-containing protein</fullName>
    </recommendedName>
</protein>
<reference evidence="3 4" key="1">
    <citation type="submission" date="2015-12" db="EMBL/GenBank/DDBJ databases">
        <title>Dictyostelia acquired genes for synthesis and detection of signals that induce cell-type specialization by lateral gene transfer from prokaryotes.</title>
        <authorList>
            <person name="Gloeckner G."/>
            <person name="Schaap P."/>
        </authorList>
    </citation>
    <scope>NUCLEOTIDE SEQUENCE [LARGE SCALE GENOMIC DNA]</scope>
    <source>
        <strain evidence="3 4">TK</strain>
    </source>
</reference>
<accession>A0A151Z2H0</accession>
<name>A0A151Z2H0_TIELA</name>
<dbReference type="Gene3D" id="1.10.225.10">
    <property type="entry name" value="Saposin-like"/>
    <property type="match status" value="1"/>
</dbReference>
<dbReference type="InterPro" id="IPR011001">
    <property type="entry name" value="Saposin-like"/>
</dbReference>
<evidence type="ECO:0000256" key="1">
    <source>
        <dbReference type="ARBA" id="ARBA00023157"/>
    </source>
</evidence>
<gene>
    <name evidence="3" type="ORF">DLAC_11399</name>
</gene>
<dbReference type="EMBL" id="LODT01000053">
    <property type="protein sequence ID" value="KYQ88149.1"/>
    <property type="molecule type" value="Genomic_DNA"/>
</dbReference>